<evidence type="ECO:0000256" key="3">
    <source>
        <dbReference type="ARBA" id="ARBA00012560"/>
    </source>
</evidence>
<dbReference type="SUPFAM" id="SSF51445">
    <property type="entry name" value="(Trans)glycosidases"/>
    <property type="match status" value="1"/>
</dbReference>
<dbReference type="Gene3D" id="3.20.20.80">
    <property type="entry name" value="Glycosidases"/>
    <property type="match status" value="1"/>
</dbReference>
<protein>
    <recommendedName>
        <fullName evidence="4 10">4-alpha-glucanotransferase</fullName>
        <ecNumber evidence="3 10">2.4.1.25</ecNumber>
    </recommendedName>
    <alternativeName>
        <fullName evidence="8 10">Amylomaltase</fullName>
    </alternativeName>
    <alternativeName>
        <fullName evidence="9 10">Disproportionating enzyme</fullName>
    </alternativeName>
</protein>
<reference evidence="12" key="1">
    <citation type="submission" date="2016-10" db="EMBL/GenBank/DDBJ databases">
        <authorList>
            <person name="Varghese N."/>
            <person name="Submissions S."/>
        </authorList>
    </citation>
    <scope>NUCLEOTIDE SEQUENCE [LARGE SCALE GENOMIC DNA]</scope>
    <source>
        <strain evidence="12">DSM 3695</strain>
    </source>
</reference>
<evidence type="ECO:0000256" key="7">
    <source>
        <dbReference type="ARBA" id="ARBA00023277"/>
    </source>
</evidence>
<dbReference type="InterPro" id="IPR003385">
    <property type="entry name" value="Glyco_hydro_77"/>
</dbReference>
<dbReference type="Pfam" id="PF02446">
    <property type="entry name" value="Glyco_hydro_77"/>
    <property type="match status" value="1"/>
</dbReference>
<dbReference type="EMBL" id="FOJG01000001">
    <property type="protein sequence ID" value="SEW44043.1"/>
    <property type="molecule type" value="Genomic_DNA"/>
</dbReference>
<name>A0A1I0RS07_9BACT</name>
<dbReference type="Proteomes" id="UP000199310">
    <property type="component" value="Unassembled WGS sequence"/>
</dbReference>
<evidence type="ECO:0000256" key="1">
    <source>
        <dbReference type="ARBA" id="ARBA00000439"/>
    </source>
</evidence>
<dbReference type="NCBIfam" id="NF011080">
    <property type="entry name" value="PRK14508.1-3"/>
    <property type="match status" value="1"/>
</dbReference>
<organism evidence="11 12">
    <name type="scientific">Chitinophaga arvensicola</name>
    <dbReference type="NCBI Taxonomy" id="29529"/>
    <lineage>
        <taxon>Bacteria</taxon>
        <taxon>Pseudomonadati</taxon>
        <taxon>Bacteroidota</taxon>
        <taxon>Chitinophagia</taxon>
        <taxon>Chitinophagales</taxon>
        <taxon>Chitinophagaceae</taxon>
        <taxon>Chitinophaga</taxon>
    </lineage>
</organism>
<evidence type="ECO:0000256" key="2">
    <source>
        <dbReference type="ARBA" id="ARBA00005684"/>
    </source>
</evidence>
<proteinExistence type="inferred from homology"/>
<dbReference type="EC" id="2.4.1.25" evidence="3 10"/>
<dbReference type="GO" id="GO:0004134">
    <property type="term" value="F:4-alpha-glucanotransferase activity"/>
    <property type="evidence" value="ECO:0007669"/>
    <property type="project" value="UniProtKB-EC"/>
</dbReference>
<evidence type="ECO:0000313" key="12">
    <source>
        <dbReference type="Proteomes" id="UP000199310"/>
    </source>
</evidence>
<evidence type="ECO:0000313" key="11">
    <source>
        <dbReference type="EMBL" id="SEW44043.1"/>
    </source>
</evidence>
<dbReference type="GO" id="GO:0005975">
    <property type="term" value="P:carbohydrate metabolic process"/>
    <property type="evidence" value="ECO:0007669"/>
    <property type="project" value="InterPro"/>
</dbReference>
<evidence type="ECO:0000256" key="8">
    <source>
        <dbReference type="ARBA" id="ARBA00031423"/>
    </source>
</evidence>
<dbReference type="AlphaFoldDB" id="A0A1I0RS07"/>
<gene>
    <name evidence="11" type="ORF">SAMN04488122_3287</name>
</gene>
<evidence type="ECO:0000256" key="6">
    <source>
        <dbReference type="ARBA" id="ARBA00022679"/>
    </source>
</evidence>
<evidence type="ECO:0000256" key="10">
    <source>
        <dbReference type="RuleBase" id="RU361207"/>
    </source>
</evidence>
<keyword evidence="6 10" id="KW-0808">Transferase</keyword>
<accession>A0A1I0RS07</accession>
<dbReference type="STRING" id="29529.SAMN04488122_3287"/>
<evidence type="ECO:0000256" key="9">
    <source>
        <dbReference type="ARBA" id="ARBA00031501"/>
    </source>
</evidence>
<comment type="catalytic activity">
    <reaction evidence="1 10">
        <text>Transfers a segment of a (1-&gt;4)-alpha-D-glucan to a new position in an acceptor, which may be glucose or a (1-&gt;4)-alpha-D-glucan.</text>
        <dbReference type="EC" id="2.4.1.25"/>
    </reaction>
</comment>
<dbReference type="RefSeq" id="WP_089896496.1">
    <property type="nucleotide sequence ID" value="NZ_FOJG01000001.1"/>
</dbReference>
<keyword evidence="5 10" id="KW-0328">Glycosyltransferase</keyword>
<sequence>MALPPAGKPARKAGILLHLTSLPGPFGIGDMGPAARTFADQLQKSGQRIWQVLPVNPIDAGNGSPYSALSAMAGNILLISPDLLVTEGLLEAESLLKYQQPSTSAVDFATAARYKVAMLESAWLNFSSGSFPALHAEFEAFCIQEEAWLQSYATHKALTVKYGNKPWQEWPAADRKKEATLNSEYAVIALKEQWWQFIFDRQWQQLKDYCHQRSIALFGDLPFYISHAAADVWSHRDLFLLDDKGQMTSVAGVPPDYFNAGGQRWNMPIYNWAQMKAAGYNWWLQRIRRNLHWFDLLRLDHFRAFAAYWQVPAEAPTAETGTWEPGPGSDLLQAMISAFPDNPFVAEDLGAIDAAVTDLRDKTGLPGMKVLQFAFGKDMPESEHIPHQYPTHCYAYTGTHDNNTTLGWWQQEAGPLETGHLKQYTGVNPGKKKAHLLLGRLAYASVAATAILPMQDVLGLGAAARMNTPAGEGQHWTWRMLPGEFDKKTMNRLKKWTQLYNRSAHE</sequence>
<evidence type="ECO:0000256" key="4">
    <source>
        <dbReference type="ARBA" id="ARBA00020295"/>
    </source>
</evidence>
<keyword evidence="12" id="KW-1185">Reference proteome</keyword>
<dbReference type="NCBIfam" id="TIGR00217">
    <property type="entry name" value="malQ"/>
    <property type="match status" value="1"/>
</dbReference>
<keyword evidence="7 10" id="KW-0119">Carbohydrate metabolism</keyword>
<dbReference type="PANTHER" id="PTHR32438">
    <property type="entry name" value="4-ALPHA-GLUCANOTRANSFERASE DPE1, CHLOROPLASTIC/AMYLOPLASTIC"/>
    <property type="match status" value="1"/>
</dbReference>
<dbReference type="InterPro" id="IPR017853">
    <property type="entry name" value="GH"/>
</dbReference>
<dbReference type="OrthoDB" id="9811841at2"/>
<evidence type="ECO:0000256" key="5">
    <source>
        <dbReference type="ARBA" id="ARBA00022676"/>
    </source>
</evidence>
<comment type="similarity">
    <text evidence="2 10">Belongs to the disproportionating enzyme family.</text>
</comment>
<dbReference type="PANTHER" id="PTHR32438:SF5">
    <property type="entry name" value="4-ALPHA-GLUCANOTRANSFERASE DPE1, CHLOROPLASTIC_AMYLOPLASTIC"/>
    <property type="match status" value="1"/>
</dbReference>